<keyword evidence="3" id="KW-1185">Reference proteome</keyword>
<evidence type="ECO:0000313" key="2">
    <source>
        <dbReference type="EMBL" id="KIY44565.1"/>
    </source>
</evidence>
<dbReference type="EMBL" id="KN882089">
    <property type="protein sequence ID" value="KIY44565.1"/>
    <property type="molecule type" value="Genomic_DNA"/>
</dbReference>
<organism evidence="2 3">
    <name type="scientific">Fistulina hepatica ATCC 64428</name>
    <dbReference type="NCBI Taxonomy" id="1128425"/>
    <lineage>
        <taxon>Eukaryota</taxon>
        <taxon>Fungi</taxon>
        <taxon>Dikarya</taxon>
        <taxon>Basidiomycota</taxon>
        <taxon>Agaricomycotina</taxon>
        <taxon>Agaricomycetes</taxon>
        <taxon>Agaricomycetidae</taxon>
        <taxon>Agaricales</taxon>
        <taxon>Fistulinaceae</taxon>
        <taxon>Fistulina</taxon>
    </lineage>
</organism>
<reference evidence="2 3" key="1">
    <citation type="journal article" date="2015" name="Fungal Genet. Biol.">
        <title>Evolution of novel wood decay mechanisms in Agaricales revealed by the genome sequences of Fistulina hepatica and Cylindrobasidium torrendii.</title>
        <authorList>
            <person name="Floudas D."/>
            <person name="Held B.W."/>
            <person name="Riley R."/>
            <person name="Nagy L.G."/>
            <person name="Koehler G."/>
            <person name="Ransdell A.S."/>
            <person name="Younus H."/>
            <person name="Chow J."/>
            <person name="Chiniquy J."/>
            <person name="Lipzen A."/>
            <person name="Tritt A."/>
            <person name="Sun H."/>
            <person name="Haridas S."/>
            <person name="LaButti K."/>
            <person name="Ohm R.A."/>
            <person name="Kues U."/>
            <person name="Blanchette R.A."/>
            <person name="Grigoriev I.V."/>
            <person name="Minto R.E."/>
            <person name="Hibbett D.S."/>
        </authorList>
    </citation>
    <scope>NUCLEOTIDE SEQUENCE [LARGE SCALE GENOMIC DNA]</scope>
    <source>
        <strain evidence="2 3">ATCC 64428</strain>
    </source>
</reference>
<keyword evidence="1" id="KW-0175">Coiled coil</keyword>
<name>A0A0D7A1F8_9AGAR</name>
<proteinExistence type="predicted"/>
<sequence>MEPIHPVNLYTPLYDENAPTNPPTWRELASMHFSPSAMRDLQRRRELGSHDAPPDVKARLARADVMFFAQVDNTNRLYSTNHLYAEAIKMLGLPIGDPENLRSCFHLQDKYSDFLLDAILKLVELHDRLTNGMTMVTNLRPDSRLRVPEARDRELPPRYTVYVTPRFVNDAPHPLHMPLRACLDTFAHVFGPIVKTTYVKALANHEAGLAPVPVAHDGPSVWMPRSKPLSGCYDIPYPTHSPWQIVYLPDMVSFPEDALDSVIVPGIPGAAVVFEAQHLRRENQSLHVQLDRLSERTRIANNLPGFTLLEDRECLEEEILALSDSHDKLIQLMEDYVAAAIVPSIASATGLGSREVFERFTDPMYRKGRVMGGIGSWYVRRNEYDSLEQQLCRAKSRCNEMRHRLDEAKETSARYLERKEQALSRCRTYLFYAEHQMLFNEVREDLPEIQPSEWSATIGKRTFEYICLHDLEWVIPDVYAAIVSLPPSQWVPFIQHKMKDVAAPLVSNLLLLLGADLIHLKVGAYEATL</sequence>
<gene>
    <name evidence="2" type="ORF">FISHEDRAFT_77475</name>
</gene>
<dbReference type="AlphaFoldDB" id="A0A0D7A1F8"/>
<dbReference type="Proteomes" id="UP000054144">
    <property type="component" value="Unassembled WGS sequence"/>
</dbReference>
<protein>
    <submittedName>
        <fullName evidence="2">Uncharacterized protein</fullName>
    </submittedName>
</protein>
<evidence type="ECO:0000256" key="1">
    <source>
        <dbReference type="SAM" id="Coils"/>
    </source>
</evidence>
<feature type="coiled-coil region" evidence="1">
    <location>
        <begin position="398"/>
        <end position="425"/>
    </location>
</feature>
<accession>A0A0D7A1F8</accession>
<evidence type="ECO:0000313" key="3">
    <source>
        <dbReference type="Proteomes" id="UP000054144"/>
    </source>
</evidence>